<dbReference type="RefSeq" id="WP_317713916.1">
    <property type="nucleotide sequence ID" value="NZ_JAWLUM010000003.1"/>
</dbReference>
<sequence>MNEFIGIDADRIALRIVAGLNDAVTDDDGGDQFGALIEDVFGSDAPPPGEIMLALGRRLLVHYRGRYGAEAVGSVLATELVALARR</sequence>
<dbReference type="EMBL" id="JAWLUM010000003">
    <property type="protein sequence ID" value="MDV7135484.1"/>
    <property type="molecule type" value="Genomic_DNA"/>
</dbReference>
<protein>
    <submittedName>
        <fullName evidence="1">Uncharacterized protein</fullName>
    </submittedName>
</protein>
<proteinExistence type="predicted"/>
<evidence type="ECO:0000313" key="1">
    <source>
        <dbReference type="EMBL" id="MDV7135484.1"/>
    </source>
</evidence>
<evidence type="ECO:0000313" key="2">
    <source>
        <dbReference type="Proteomes" id="UP001185792"/>
    </source>
</evidence>
<comment type="caution">
    <text evidence="1">The sequence shown here is derived from an EMBL/GenBank/DDBJ whole genome shotgun (WGS) entry which is preliminary data.</text>
</comment>
<keyword evidence="2" id="KW-1185">Reference proteome</keyword>
<dbReference type="Proteomes" id="UP001185792">
    <property type="component" value="Unassembled WGS sequence"/>
</dbReference>
<accession>A0ABU4EW75</accession>
<gene>
    <name evidence="1" type="ORF">R4198_17430</name>
</gene>
<name>A0ABU4EW75_WILMA</name>
<reference evidence="1 2" key="1">
    <citation type="submission" date="2023-10" db="EMBL/GenBank/DDBJ databases">
        <title>Development of a sustainable strategy for remediation of hydrocarbon-contaminated territories based on the waste exchange concept.</title>
        <authorList>
            <person name="Krivoruchko A."/>
        </authorList>
    </citation>
    <scope>NUCLEOTIDE SEQUENCE [LARGE SCALE GENOMIC DNA]</scope>
    <source>
        <strain evidence="1 2">IEGM 1236</strain>
    </source>
</reference>
<organism evidence="1 2">
    <name type="scientific">Williamsia marianensis</name>
    <dbReference type="NCBI Taxonomy" id="85044"/>
    <lineage>
        <taxon>Bacteria</taxon>
        <taxon>Bacillati</taxon>
        <taxon>Actinomycetota</taxon>
        <taxon>Actinomycetes</taxon>
        <taxon>Mycobacteriales</taxon>
        <taxon>Nocardiaceae</taxon>
        <taxon>Williamsia</taxon>
    </lineage>
</organism>